<accession>A0A928YVG7</accession>
<dbReference type="GO" id="GO:0004175">
    <property type="term" value="F:endopeptidase activity"/>
    <property type="evidence" value="ECO:0007669"/>
    <property type="project" value="UniProtKB-ARBA"/>
</dbReference>
<dbReference type="Proteomes" id="UP000652567">
    <property type="component" value="Unassembled WGS sequence"/>
</dbReference>
<gene>
    <name evidence="3" type="ORF">C4F51_17740</name>
</gene>
<keyword evidence="3" id="KW-0645">Protease</keyword>
<evidence type="ECO:0000313" key="3">
    <source>
        <dbReference type="EMBL" id="MBE8719022.1"/>
    </source>
</evidence>
<dbReference type="Pfam" id="PF02517">
    <property type="entry name" value="Rce1-like"/>
    <property type="match status" value="1"/>
</dbReference>
<dbReference type="GO" id="GO:0080120">
    <property type="term" value="P:CAAX-box protein maturation"/>
    <property type="evidence" value="ECO:0007669"/>
    <property type="project" value="UniProtKB-ARBA"/>
</dbReference>
<feature type="domain" description="CAAX prenyl protease 2/Lysostaphin resistance protein A-like" evidence="2">
    <location>
        <begin position="117"/>
        <end position="215"/>
    </location>
</feature>
<evidence type="ECO:0000259" key="2">
    <source>
        <dbReference type="Pfam" id="PF02517"/>
    </source>
</evidence>
<comment type="caution">
    <text evidence="3">The sequence shown here is derived from an EMBL/GenBank/DDBJ whole genome shotgun (WGS) entry which is preliminary data.</text>
</comment>
<keyword evidence="1" id="KW-0812">Transmembrane</keyword>
<protein>
    <submittedName>
        <fullName evidence="3">CPBP family intramembrane metalloprotease</fullName>
    </submittedName>
</protein>
<keyword evidence="3" id="KW-0378">Hydrolase</keyword>
<evidence type="ECO:0000256" key="1">
    <source>
        <dbReference type="SAM" id="Phobius"/>
    </source>
</evidence>
<feature type="transmembrane region" description="Helical" evidence="1">
    <location>
        <begin position="14"/>
        <end position="30"/>
    </location>
</feature>
<feature type="transmembrane region" description="Helical" evidence="1">
    <location>
        <begin position="203"/>
        <end position="223"/>
    </location>
</feature>
<name>A0A928YVG7_9GAMM</name>
<keyword evidence="1" id="KW-1133">Transmembrane helix</keyword>
<keyword evidence="1" id="KW-0472">Membrane</keyword>
<reference evidence="3" key="1">
    <citation type="submission" date="2018-07" db="EMBL/GenBank/DDBJ databases">
        <title>Genome assembly of strain Ka43.</title>
        <authorList>
            <person name="Kukolya J."/>
            <person name="Nagy I."/>
            <person name="Horvath B."/>
            <person name="Toth A."/>
        </authorList>
    </citation>
    <scope>NUCLEOTIDE SEQUENCE</scope>
    <source>
        <strain evidence="3">KB43</strain>
    </source>
</reference>
<keyword evidence="4" id="KW-1185">Reference proteome</keyword>
<feature type="transmembrane region" description="Helical" evidence="1">
    <location>
        <begin position="118"/>
        <end position="141"/>
    </location>
</feature>
<feature type="transmembrane region" description="Helical" evidence="1">
    <location>
        <begin position="84"/>
        <end position="106"/>
    </location>
</feature>
<feature type="transmembrane region" description="Helical" evidence="1">
    <location>
        <begin position="162"/>
        <end position="183"/>
    </location>
</feature>
<dbReference type="EMBL" id="PRDL01000001">
    <property type="protein sequence ID" value="MBE8719022.1"/>
    <property type="molecule type" value="Genomic_DNA"/>
</dbReference>
<dbReference type="AlphaFoldDB" id="A0A928YVG7"/>
<organism evidence="3 4">
    <name type="scientific">Cellvibrio polysaccharolyticus</name>
    <dbReference type="NCBI Taxonomy" id="2082724"/>
    <lineage>
        <taxon>Bacteria</taxon>
        <taxon>Pseudomonadati</taxon>
        <taxon>Pseudomonadota</taxon>
        <taxon>Gammaproteobacteria</taxon>
        <taxon>Cellvibrionales</taxon>
        <taxon>Cellvibrionaceae</taxon>
        <taxon>Cellvibrio</taxon>
    </lineage>
</organism>
<keyword evidence="3" id="KW-0482">Metalloprotease</keyword>
<evidence type="ECO:0000313" key="4">
    <source>
        <dbReference type="Proteomes" id="UP000652567"/>
    </source>
</evidence>
<feature type="transmembrane region" description="Helical" evidence="1">
    <location>
        <begin position="50"/>
        <end position="72"/>
    </location>
</feature>
<dbReference type="InterPro" id="IPR003675">
    <property type="entry name" value="Rce1/LyrA-like_dom"/>
</dbReference>
<dbReference type="GO" id="GO:0008237">
    <property type="term" value="F:metallopeptidase activity"/>
    <property type="evidence" value="ECO:0007669"/>
    <property type="project" value="UniProtKB-KW"/>
</dbReference>
<proteinExistence type="predicted"/>
<sequence>MLYRKPLIAPWQKTILWLLLVPLTFWVATWRPAGFSYPLLLQLRDTAGDMVFSLHANIAKGLAGFILLLLLWPKTYPSDNRTPARYYWLLFIVAPPAILAAGVALLDLQWQPKLLQHIVIFAFANLFLTCVAEEVFLRLLLQQPLLRVVAQWTGKPWLGEALAVLLLTFIFVAIHTGLSGAAIQVYALAGFCYALSYSLSKNILMPVALHFSVNLGHFALLTYPL</sequence>